<evidence type="ECO:0000313" key="2">
    <source>
        <dbReference type="EMBL" id="KGN55417.1"/>
    </source>
</evidence>
<dbReference type="InterPro" id="IPR024752">
    <property type="entry name" value="Myb/SANT-like_dom"/>
</dbReference>
<dbReference type="OMA" id="GLQCDKY"/>
<keyword evidence="3" id="KW-1185">Reference proteome</keyword>
<dbReference type="Pfam" id="PF12776">
    <property type="entry name" value="Myb_DNA-bind_3"/>
    <property type="match status" value="4"/>
</dbReference>
<dbReference type="AlphaFoldDB" id="A0A0A0L486"/>
<dbReference type="SUPFAM" id="SSF54001">
    <property type="entry name" value="Cysteine proteinases"/>
    <property type="match status" value="1"/>
</dbReference>
<dbReference type="Pfam" id="PF00443">
    <property type="entry name" value="UCH"/>
    <property type="match status" value="1"/>
</dbReference>
<proteinExistence type="predicted"/>
<evidence type="ECO:0000313" key="3">
    <source>
        <dbReference type="Proteomes" id="UP000029981"/>
    </source>
</evidence>
<dbReference type="InterPro" id="IPR028889">
    <property type="entry name" value="USP"/>
</dbReference>
<reference evidence="2 3" key="1">
    <citation type="journal article" date="2009" name="Nat. Genet.">
        <title>The genome of the cucumber, Cucumis sativus L.</title>
        <authorList>
            <person name="Huang S."/>
            <person name="Li R."/>
            <person name="Zhang Z."/>
            <person name="Li L."/>
            <person name="Gu X."/>
            <person name="Fan W."/>
            <person name="Lucas W.J."/>
            <person name="Wang X."/>
            <person name="Xie B."/>
            <person name="Ni P."/>
            <person name="Ren Y."/>
            <person name="Zhu H."/>
            <person name="Li J."/>
            <person name="Lin K."/>
            <person name="Jin W."/>
            <person name="Fei Z."/>
            <person name="Li G."/>
            <person name="Staub J."/>
            <person name="Kilian A."/>
            <person name="van der Vossen E.A."/>
            <person name="Wu Y."/>
            <person name="Guo J."/>
            <person name="He J."/>
            <person name="Jia Z."/>
            <person name="Ren Y."/>
            <person name="Tian G."/>
            <person name="Lu Y."/>
            <person name="Ruan J."/>
            <person name="Qian W."/>
            <person name="Wang M."/>
            <person name="Huang Q."/>
            <person name="Li B."/>
            <person name="Xuan Z."/>
            <person name="Cao J."/>
            <person name="Asan"/>
            <person name="Wu Z."/>
            <person name="Zhang J."/>
            <person name="Cai Q."/>
            <person name="Bai Y."/>
            <person name="Zhao B."/>
            <person name="Han Y."/>
            <person name="Li Y."/>
            <person name="Li X."/>
            <person name="Wang S."/>
            <person name="Shi Q."/>
            <person name="Liu S."/>
            <person name="Cho W.K."/>
            <person name="Kim J.Y."/>
            <person name="Xu Y."/>
            <person name="Heller-Uszynska K."/>
            <person name="Miao H."/>
            <person name="Cheng Z."/>
            <person name="Zhang S."/>
            <person name="Wu J."/>
            <person name="Yang Y."/>
            <person name="Kang H."/>
            <person name="Li M."/>
            <person name="Liang H."/>
            <person name="Ren X."/>
            <person name="Shi Z."/>
            <person name="Wen M."/>
            <person name="Jian M."/>
            <person name="Yang H."/>
            <person name="Zhang G."/>
            <person name="Yang Z."/>
            <person name="Chen R."/>
            <person name="Liu S."/>
            <person name="Li J."/>
            <person name="Ma L."/>
            <person name="Liu H."/>
            <person name="Zhou Y."/>
            <person name="Zhao J."/>
            <person name="Fang X."/>
            <person name="Li G."/>
            <person name="Fang L."/>
            <person name="Li Y."/>
            <person name="Liu D."/>
            <person name="Zheng H."/>
            <person name="Zhang Y."/>
            <person name="Qin N."/>
            <person name="Li Z."/>
            <person name="Yang G."/>
            <person name="Yang S."/>
            <person name="Bolund L."/>
            <person name="Kristiansen K."/>
            <person name="Zheng H."/>
            <person name="Li S."/>
            <person name="Zhang X."/>
            <person name="Yang H."/>
            <person name="Wang J."/>
            <person name="Sun R."/>
            <person name="Zhang B."/>
            <person name="Jiang S."/>
            <person name="Wang J."/>
            <person name="Du Y."/>
            <person name="Li S."/>
        </authorList>
    </citation>
    <scope>NUCLEOTIDE SEQUENCE [LARGE SCALE GENOMIC DNA]</scope>
    <source>
        <strain evidence="3">cv. 9930</strain>
    </source>
</reference>
<dbReference type="Proteomes" id="UP000029981">
    <property type="component" value="Chromosome 4"/>
</dbReference>
<dbReference type="STRING" id="3659.A0A0A0L486"/>
<dbReference type="PANTHER" id="PTHR46929">
    <property type="entry name" value="EXPRESSED PROTEIN"/>
    <property type="match status" value="1"/>
</dbReference>
<organism evidence="2 3">
    <name type="scientific">Cucumis sativus</name>
    <name type="common">Cucumber</name>
    <dbReference type="NCBI Taxonomy" id="3659"/>
    <lineage>
        <taxon>Eukaryota</taxon>
        <taxon>Viridiplantae</taxon>
        <taxon>Streptophyta</taxon>
        <taxon>Embryophyta</taxon>
        <taxon>Tracheophyta</taxon>
        <taxon>Spermatophyta</taxon>
        <taxon>Magnoliopsida</taxon>
        <taxon>eudicotyledons</taxon>
        <taxon>Gunneridae</taxon>
        <taxon>Pentapetalae</taxon>
        <taxon>rosids</taxon>
        <taxon>fabids</taxon>
        <taxon>Cucurbitales</taxon>
        <taxon>Cucurbitaceae</taxon>
        <taxon>Benincaseae</taxon>
        <taxon>Cucumis</taxon>
    </lineage>
</organism>
<gene>
    <name evidence="2" type="ORF">Csa_4G651830</name>
</gene>
<feature type="domain" description="USP" evidence="1">
    <location>
        <begin position="1"/>
        <end position="207"/>
    </location>
</feature>
<accession>A0A0A0L486</accession>
<dbReference type="InterPro" id="IPR001394">
    <property type="entry name" value="Peptidase_C19_UCH"/>
</dbReference>
<dbReference type="PANTHER" id="PTHR46929:SF28">
    <property type="entry name" value="MYB_SANT-LIKE DNA-BINDING DOMAIN PROTEIN"/>
    <property type="match status" value="1"/>
</dbReference>
<evidence type="ECO:0000259" key="1">
    <source>
        <dbReference type="PROSITE" id="PS50235"/>
    </source>
</evidence>
<dbReference type="Gene3D" id="3.90.70.10">
    <property type="entry name" value="Cysteine proteinases"/>
    <property type="match status" value="1"/>
</dbReference>
<sequence length="1160" mass="134662">MTCGFTSTTYDPCVDISLDLDTQDFSSRNIAGKLTKPADFSSKSTLSGCLDLFTRPEKLGSDQKLFCQNCQEKRNSVKQMSIRRLPLVLCLHIKRFEHSFIRRTSRKIDRYLQFPFSLDMIPYLSSSIIRNRFGNRIFASEGDELDASSKFEIFAVVSHSGTLESGHYVTYLRLRNRWYKCDDAWITEVDEEMVRNSQCYMMFYLQKTASHKSNEDLSCLPISPLSPKVPTLCITHPSTIKDPDGRSNDRWCGTSWTDFVQDQKFATLIVSSVVPLLEFQNFIAKYTWEINGTNVTLSESLSFGIFCSYPGLGLTLPTNKFCKAPTENSPQFLTSHYTFNNNKQVKSNSPFFFSLIEISPSKSSIALLLSSSLPSDNAAVALKRRMGSQTIPSHERSRTYWTPVMERYFIDLMLEQLHRGNRSGHTFNKQAWTDMLTMFNTKFGSQYDKDVLKSRYTNLWKQFNDVKNLLGHSGFSWDEGRQMVIADDYVWDIYIKAHPDARSYKTKAVLNFSDLCLIYGYTNADGRYSRSSHDIDFDDEVQAVNAGDTMGCLAPPDRPRTDWTLEMDRYFIELMLGQIGRGNKTSNTFNKHAWTDMLALFNAKFGPQHGKRVLRHRYKKLWKYYSDIMNLLQQNGFCWDEVQQMVVAADDIWDAYVKTHPFARSYRMKPLPNYYDLVLIYGNVIDNENQNHLQLDKNIQDHISEVKGGESNENQMATVSDRTRTYWTPPMDRYLIDLLLEQVHRGNKIGQTFVSHAWIDMVTAFNAQFRAHHDKDVLKNRYKHLRRLYNEIKILLEQRGFSWDENREIVTADDHVWDAYTKDHPDARSYRVKTVPSYHKLCFIFGEESSDRRYSRLAHDTHPSNGAPVLMTDEKKNNEVSAGPLPMIDWTPQMDRSFIDLMLEQLQEGNTFGQAFSEQAWTHMIVSFNERFKLQCDRYVLEDRYFWWMKQYSDIYNLLDHNGFVWNESQQLITAEDNLWEAYAKEHPDTLLYKDKFLGYYTDLCKIFGNILDRGVNGQCTGETNNGNLEIKVDGNEHLLLKSRETQISQQRKRPADIISLDRELSKKVDRTENDVQKAISEMAGVVSKLVNMKQQHNYKAVEGAIDALQAIPDIDDELMLDACDLLEDERKAKTFVALDATLRKKWLLRKLRYQATSLQ</sequence>
<reference evidence="2 3" key="4">
    <citation type="journal article" date="2011" name="BMC Genomics">
        <title>RNA-Seq improves annotation of protein-coding genes in the cucumber genome.</title>
        <authorList>
            <person name="Li Z."/>
            <person name="Zhang Z."/>
            <person name="Yan P."/>
            <person name="Huang S."/>
            <person name="Fei Z."/>
            <person name="Lin K."/>
        </authorList>
    </citation>
    <scope>NUCLEOTIDE SEQUENCE [LARGE SCALE GENOMIC DNA]</scope>
    <source>
        <strain evidence="3">cv. 9930</strain>
    </source>
</reference>
<dbReference type="GO" id="GO:0004843">
    <property type="term" value="F:cysteine-type deubiquitinase activity"/>
    <property type="evidence" value="ECO:0007669"/>
    <property type="project" value="InterPro"/>
</dbReference>
<dbReference type="PROSITE" id="PS50235">
    <property type="entry name" value="USP_3"/>
    <property type="match status" value="1"/>
</dbReference>
<dbReference type="Gramene" id="KGN55417">
    <property type="protein sequence ID" value="KGN55417"/>
    <property type="gene ID" value="Csa_4G651830"/>
</dbReference>
<dbReference type="GO" id="GO:0016579">
    <property type="term" value="P:protein deubiquitination"/>
    <property type="evidence" value="ECO:0007669"/>
    <property type="project" value="InterPro"/>
</dbReference>
<dbReference type="eggNOG" id="ENOG502QW59">
    <property type="taxonomic scope" value="Eukaryota"/>
</dbReference>
<dbReference type="InterPro" id="IPR038765">
    <property type="entry name" value="Papain-like_cys_pep_sf"/>
</dbReference>
<protein>
    <recommendedName>
        <fullName evidence="1">USP domain-containing protein</fullName>
    </recommendedName>
</protein>
<reference evidence="2 3" key="2">
    <citation type="journal article" date="2009" name="PLoS ONE">
        <title>An integrated genetic and cytogenetic map of the cucumber genome.</title>
        <authorList>
            <person name="Ren Y."/>
            <person name="Zhang Z."/>
            <person name="Liu J."/>
            <person name="Staub J.E."/>
            <person name="Han Y."/>
            <person name="Cheng Z."/>
            <person name="Li X."/>
            <person name="Lu J."/>
            <person name="Miao H."/>
            <person name="Kang H."/>
            <person name="Xie B."/>
            <person name="Gu X."/>
            <person name="Wang X."/>
            <person name="Du Y."/>
            <person name="Jin W."/>
            <person name="Huang S."/>
        </authorList>
    </citation>
    <scope>NUCLEOTIDE SEQUENCE [LARGE SCALE GENOMIC DNA]</scope>
    <source>
        <strain evidence="3">cv. 9930</strain>
    </source>
</reference>
<name>A0A0A0L486_CUCSA</name>
<reference evidence="2 3" key="3">
    <citation type="journal article" date="2010" name="BMC Genomics">
        <title>Transcriptome sequencing and comparative analysis of cucumber flowers with different sex types.</title>
        <authorList>
            <person name="Guo S."/>
            <person name="Zheng Y."/>
            <person name="Joung J.G."/>
            <person name="Liu S."/>
            <person name="Zhang Z."/>
            <person name="Crasta O.R."/>
            <person name="Sobral B.W."/>
            <person name="Xu Y."/>
            <person name="Huang S."/>
            <person name="Fei Z."/>
        </authorList>
    </citation>
    <scope>NUCLEOTIDE SEQUENCE [LARGE SCALE GENOMIC DNA]</scope>
    <source>
        <strain evidence="3">cv. 9930</strain>
    </source>
</reference>
<dbReference type="EMBL" id="CM002925">
    <property type="protein sequence ID" value="KGN55417.1"/>
    <property type="molecule type" value="Genomic_DNA"/>
</dbReference>